<name>A0A917GCC3_9FLAO</name>
<evidence type="ECO:0000313" key="5">
    <source>
        <dbReference type="Proteomes" id="UP000625976"/>
    </source>
</evidence>
<dbReference type="InterPro" id="IPR000182">
    <property type="entry name" value="GNAT_dom"/>
</dbReference>
<comment type="caution">
    <text evidence="4">The sequence shown here is derived from an EMBL/GenBank/DDBJ whole genome shotgun (WGS) entry which is preliminary data.</text>
</comment>
<accession>A0A917GCC3</accession>
<keyword evidence="5" id="KW-1185">Reference proteome</keyword>
<evidence type="ECO:0000259" key="3">
    <source>
        <dbReference type="PROSITE" id="PS51186"/>
    </source>
</evidence>
<dbReference type="PANTHER" id="PTHR43877:SF2">
    <property type="entry name" value="AMINOALKYLPHOSPHONATE N-ACETYLTRANSFERASE-RELATED"/>
    <property type="match status" value="1"/>
</dbReference>
<feature type="domain" description="N-acetyltransferase" evidence="3">
    <location>
        <begin position="1"/>
        <end position="166"/>
    </location>
</feature>
<dbReference type="AlphaFoldDB" id="A0A917GCC3"/>
<organism evidence="4 5">
    <name type="scientific">Bizionia arctica</name>
    <dbReference type="NCBI Taxonomy" id="1495645"/>
    <lineage>
        <taxon>Bacteria</taxon>
        <taxon>Pseudomonadati</taxon>
        <taxon>Bacteroidota</taxon>
        <taxon>Flavobacteriia</taxon>
        <taxon>Flavobacteriales</taxon>
        <taxon>Flavobacteriaceae</taxon>
        <taxon>Bizionia</taxon>
    </lineage>
</organism>
<dbReference type="RefSeq" id="WP_188461848.1">
    <property type="nucleotide sequence ID" value="NZ_BMFQ01000001.1"/>
</dbReference>
<keyword evidence="1" id="KW-0808">Transferase</keyword>
<dbReference type="PROSITE" id="PS51186">
    <property type="entry name" value="GNAT"/>
    <property type="match status" value="1"/>
</dbReference>
<dbReference type="Pfam" id="PF00583">
    <property type="entry name" value="Acetyltransf_1"/>
    <property type="match status" value="1"/>
</dbReference>
<sequence>MIRKATNKDIDTILEITQACGLFLTDMGVFQWNESYPNKNIFEKDVLRNELYVLEYQSNIIGCMVLSTLMDEEYLPVKWLTKNKNNLYIHRLAIHPNQQRKGFAKKLMDFAEAFAMKNSFKSVRLDTFSENINNQKFYELRRYKRLGEIYFPNQSKSSFYCYELVL</sequence>
<dbReference type="InterPro" id="IPR050832">
    <property type="entry name" value="Bact_Acetyltransf"/>
</dbReference>
<protein>
    <submittedName>
        <fullName evidence="4">N-acetyltransferase</fullName>
    </submittedName>
</protein>
<dbReference type="Gene3D" id="3.40.630.30">
    <property type="match status" value="1"/>
</dbReference>
<proteinExistence type="predicted"/>
<dbReference type="InterPro" id="IPR016181">
    <property type="entry name" value="Acyl_CoA_acyltransferase"/>
</dbReference>
<dbReference type="SUPFAM" id="SSF55729">
    <property type="entry name" value="Acyl-CoA N-acyltransferases (Nat)"/>
    <property type="match status" value="1"/>
</dbReference>
<dbReference type="PANTHER" id="PTHR43877">
    <property type="entry name" value="AMINOALKYLPHOSPHONATE N-ACETYLTRANSFERASE-RELATED-RELATED"/>
    <property type="match status" value="1"/>
</dbReference>
<gene>
    <name evidence="4" type="ORF">GCM10010976_06720</name>
</gene>
<reference evidence="4" key="1">
    <citation type="journal article" date="2014" name="Int. J. Syst. Evol. Microbiol.">
        <title>Complete genome sequence of Corynebacterium casei LMG S-19264T (=DSM 44701T), isolated from a smear-ripened cheese.</title>
        <authorList>
            <consortium name="US DOE Joint Genome Institute (JGI-PGF)"/>
            <person name="Walter F."/>
            <person name="Albersmeier A."/>
            <person name="Kalinowski J."/>
            <person name="Ruckert C."/>
        </authorList>
    </citation>
    <scope>NUCLEOTIDE SEQUENCE</scope>
    <source>
        <strain evidence="4">CGMCC 1.12751</strain>
    </source>
</reference>
<keyword evidence="2" id="KW-0012">Acyltransferase</keyword>
<reference evidence="4" key="2">
    <citation type="submission" date="2020-09" db="EMBL/GenBank/DDBJ databases">
        <authorList>
            <person name="Sun Q."/>
            <person name="Zhou Y."/>
        </authorList>
    </citation>
    <scope>NUCLEOTIDE SEQUENCE</scope>
    <source>
        <strain evidence="4">CGMCC 1.12751</strain>
    </source>
</reference>
<evidence type="ECO:0000256" key="2">
    <source>
        <dbReference type="ARBA" id="ARBA00023315"/>
    </source>
</evidence>
<dbReference type="GO" id="GO:0016747">
    <property type="term" value="F:acyltransferase activity, transferring groups other than amino-acyl groups"/>
    <property type="evidence" value="ECO:0007669"/>
    <property type="project" value="InterPro"/>
</dbReference>
<dbReference type="EMBL" id="BMFQ01000001">
    <property type="protein sequence ID" value="GGG37688.1"/>
    <property type="molecule type" value="Genomic_DNA"/>
</dbReference>
<dbReference type="CDD" id="cd04301">
    <property type="entry name" value="NAT_SF"/>
    <property type="match status" value="1"/>
</dbReference>
<dbReference type="Proteomes" id="UP000625976">
    <property type="component" value="Unassembled WGS sequence"/>
</dbReference>
<evidence type="ECO:0000313" key="4">
    <source>
        <dbReference type="EMBL" id="GGG37688.1"/>
    </source>
</evidence>
<evidence type="ECO:0000256" key="1">
    <source>
        <dbReference type="ARBA" id="ARBA00022679"/>
    </source>
</evidence>